<evidence type="ECO:0000313" key="9">
    <source>
        <dbReference type="EnsemblMetazoa" id="AALFPA23_021218.P31344"/>
    </source>
</evidence>
<reference evidence="9" key="2">
    <citation type="submission" date="2025-05" db="UniProtKB">
        <authorList>
            <consortium name="EnsemblMetazoa"/>
        </authorList>
    </citation>
    <scope>IDENTIFICATION</scope>
    <source>
        <strain evidence="9">Foshan</strain>
    </source>
</reference>
<evidence type="ECO:0000256" key="4">
    <source>
        <dbReference type="ARBA" id="ARBA00022741"/>
    </source>
</evidence>
<dbReference type="InterPro" id="IPR029052">
    <property type="entry name" value="Metallo-depent_PP-like"/>
</dbReference>
<dbReference type="InterPro" id="IPR006179">
    <property type="entry name" value="5_nucleotidase/apyrase"/>
</dbReference>
<protein>
    <recommendedName>
        <fullName evidence="11">5' nucleotidase</fullName>
    </recommendedName>
</protein>
<comment type="similarity">
    <text evidence="1 6">Belongs to the 5'-nucleotidase family.</text>
</comment>
<dbReference type="Proteomes" id="UP000069940">
    <property type="component" value="Unassembled WGS sequence"/>
</dbReference>
<evidence type="ECO:0008006" key="11">
    <source>
        <dbReference type="Google" id="ProtNLM"/>
    </source>
</evidence>
<dbReference type="PRINTS" id="PR01607">
    <property type="entry name" value="APYRASEFAMLY"/>
</dbReference>
<dbReference type="PANTHER" id="PTHR11575">
    <property type="entry name" value="5'-NUCLEOTIDASE-RELATED"/>
    <property type="match status" value="1"/>
</dbReference>
<dbReference type="InterPro" id="IPR004843">
    <property type="entry name" value="Calcineurin-like_PHP"/>
</dbReference>
<feature type="chain" id="PRO_5045004858" description="5' nucleotidase" evidence="6">
    <location>
        <begin position="21"/>
        <end position="544"/>
    </location>
</feature>
<dbReference type="EnsemblMetazoa" id="AALFPA23_021218.R31344">
    <property type="protein sequence ID" value="AALFPA23_021218.P31344"/>
    <property type="gene ID" value="AALFPA23_021218"/>
</dbReference>
<evidence type="ECO:0000256" key="2">
    <source>
        <dbReference type="ARBA" id="ARBA00022723"/>
    </source>
</evidence>
<dbReference type="SUPFAM" id="SSF56300">
    <property type="entry name" value="Metallo-dependent phosphatases"/>
    <property type="match status" value="1"/>
</dbReference>
<feature type="domain" description="Calcineurin-like phosphoesterase" evidence="7">
    <location>
        <begin position="28"/>
        <end position="237"/>
    </location>
</feature>
<dbReference type="Gene3D" id="3.60.21.10">
    <property type="match status" value="1"/>
</dbReference>
<evidence type="ECO:0000256" key="1">
    <source>
        <dbReference type="ARBA" id="ARBA00006654"/>
    </source>
</evidence>
<dbReference type="RefSeq" id="XP_029725487.2">
    <property type="nucleotide sequence ID" value="XM_029869627.2"/>
</dbReference>
<keyword evidence="4 6" id="KW-0547">Nucleotide-binding</keyword>
<dbReference type="GeneID" id="109426760"/>
<evidence type="ECO:0000256" key="3">
    <source>
        <dbReference type="ARBA" id="ARBA00022729"/>
    </source>
</evidence>
<dbReference type="Gene3D" id="3.90.780.10">
    <property type="entry name" value="5'-Nucleotidase, C-terminal domain"/>
    <property type="match status" value="1"/>
</dbReference>
<dbReference type="InterPro" id="IPR036907">
    <property type="entry name" value="5'-Nucleotdase_C_sf"/>
</dbReference>
<evidence type="ECO:0000259" key="7">
    <source>
        <dbReference type="Pfam" id="PF00149"/>
    </source>
</evidence>
<name>A0ABM1ZSD8_AEDAL</name>
<dbReference type="Pfam" id="PF00149">
    <property type="entry name" value="Metallophos"/>
    <property type="match status" value="1"/>
</dbReference>
<dbReference type="CDD" id="cd07409">
    <property type="entry name" value="MPP_CD73_N"/>
    <property type="match status" value="1"/>
</dbReference>
<keyword evidence="2" id="KW-0479">Metal-binding</keyword>
<evidence type="ECO:0000256" key="6">
    <source>
        <dbReference type="RuleBase" id="RU362119"/>
    </source>
</evidence>
<dbReference type="InterPro" id="IPR008334">
    <property type="entry name" value="5'-Nucleotdase_C"/>
</dbReference>
<organism evidence="9 10">
    <name type="scientific">Aedes albopictus</name>
    <name type="common">Asian tiger mosquito</name>
    <name type="synonym">Stegomyia albopicta</name>
    <dbReference type="NCBI Taxonomy" id="7160"/>
    <lineage>
        <taxon>Eukaryota</taxon>
        <taxon>Metazoa</taxon>
        <taxon>Ecdysozoa</taxon>
        <taxon>Arthropoda</taxon>
        <taxon>Hexapoda</taxon>
        <taxon>Insecta</taxon>
        <taxon>Pterygota</taxon>
        <taxon>Neoptera</taxon>
        <taxon>Endopterygota</taxon>
        <taxon>Diptera</taxon>
        <taxon>Nematocera</taxon>
        <taxon>Culicoidea</taxon>
        <taxon>Culicidae</taxon>
        <taxon>Culicinae</taxon>
        <taxon>Aedini</taxon>
        <taxon>Aedes</taxon>
        <taxon>Stegomyia</taxon>
    </lineage>
</organism>
<feature type="domain" description="5'-Nucleotidase C-terminal" evidence="8">
    <location>
        <begin position="334"/>
        <end position="505"/>
    </location>
</feature>
<dbReference type="PANTHER" id="PTHR11575:SF32">
    <property type="entry name" value="APYRASE-LIKE PROTEIN"/>
    <property type="match status" value="1"/>
</dbReference>
<dbReference type="Pfam" id="PF02872">
    <property type="entry name" value="5_nucleotid_C"/>
    <property type="match status" value="1"/>
</dbReference>
<proteinExistence type="inferred from homology"/>
<feature type="signal peptide" evidence="6">
    <location>
        <begin position="1"/>
        <end position="20"/>
    </location>
</feature>
<accession>A0ABM1ZSD8</accession>
<evidence type="ECO:0000313" key="10">
    <source>
        <dbReference type="Proteomes" id="UP000069940"/>
    </source>
</evidence>
<reference evidence="10" key="1">
    <citation type="journal article" date="2015" name="Proc. Natl. Acad. Sci. U.S.A.">
        <title>Genome sequence of the Asian Tiger mosquito, Aedes albopictus, reveals insights into its biology, genetics, and evolution.</title>
        <authorList>
            <person name="Chen X.G."/>
            <person name="Jiang X."/>
            <person name="Gu J."/>
            <person name="Xu M."/>
            <person name="Wu Y."/>
            <person name="Deng Y."/>
            <person name="Zhang C."/>
            <person name="Bonizzoni M."/>
            <person name="Dermauw W."/>
            <person name="Vontas J."/>
            <person name="Armbruster P."/>
            <person name="Huang X."/>
            <person name="Yang Y."/>
            <person name="Zhang H."/>
            <person name="He W."/>
            <person name="Peng H."/>
            <person name="Liu Y."/>
            <person name="Wu K."/>
            <person name="Chen J."/>
            <person name="Lirakis M."/>
            <person name="Topalis P."/>
            <person name="Van Leeuwen T."/>
            <person name="Hall A.B."/>
            <person name="Jiang X."/>
            <person name="Thorpe C."/>
            <person name="Mueller R.L."/>
            <person name="Sun C."/>
            <person name="Waterhouse R.M."/>
            <person name="Yan G."/>
            <person name="Tu Z.J."/>
            <person name="Fang X."/>
            <person name="James A.A."/>
        </authorList>
    </citation>
    <scope>NUCLEOTIDE SEQUENCE [LARGE SCALE GENOMIC DNA]</scope>
    <source>
        <strain evidence="10">Foshan</strain>
    </source>
</reference>
<keyword evidence="3 6" id="KW-0732">Signal</keyword>
<keyword evidence="5 6" id="KW-0378">Hydrolase</keyword>
<evidence type="ECO:0000256" key="5">
    <source>
        <dbReference type="ARBA" id="ARBA00022801"/>
    </source>
</evidence>
<keyword evidence="10" id="KW-1185">Reference proteome</keyword>
<evidence type="ECO:0000259" key="8">
    <source>
        <dbReference type="Pfam" id="PF02872"/>
    </source>
</evidence>
<dbReference type="SUPFAM" id="SSF55816">
    <property type="entry name" value="5'-nucleotidase (syn. UDP-sugar hydrolase), C-terminal domain"/>
    <property type="match status" value="1"/>
</dbReference>
<sequence length="544" mass="60045">MITSWWSWIALVAIAYTAQGQSSQFELSIVHINDFHARYEEINAAGHTCSPQDGDICMGGYARTVTIVKQLLASRTNPIYLNAGDNFRGTMWYNIHRWNAPVEFLNMVPADAMTIGSNEFAHGVEGVVPFLNFINSTVLLANVDNRDEPTFHKYQKSLIIERSGRKIGLIGVMSKPRNSNVGNLMFTDVTETVREEAEVLKQQGVNIIVVISHCGIDEDKNMAESVGPEVDIIVGGRSHTFLYTGQHPDIPDVAEGEYPTVVTQQSGHRVLIVQAGLYSKFVGDIVLFFDDAGIIQRWEGNPVYAGANVEPDPLVVEALIPWKQSLDEAISRHVGYTDVDLSDADCRSGECNLGSLIADSMVAAFVPSAQPGHWTYGAIALMPVSDIRMNISKGDVNFGNVLDVLPYENYLECVEIRGDYLLEVLEQSVAASFDGDRFFSADMLQVSGLRVKYDVNKPIGERVVSLGVLCSDCMTPSFRPLNPFKYYRVITNAYTVAGGKGFLQFSQRGRNKVAGPLDNVALEDYLRQRSPVTQGVDGRIEILI</sequence>